<protein>
    <submittedName>
        <fullName evidence="1">Uncharacterized protein</fullName>
    </submittedName>
</protein>
<dbReference type="EMBL" id="RDQH01000335">
    <property type="protein sequence ID" value="RXH90167.1"/>
    <property type="molecule type" value="Genomic_DNA"/>
</dbReference>
<name>A0A498J673_MALDO</name>
<dbReference type="Proteomes" id="UP000290289">
    <property type="component" value="Chromosome 9"/>
</dbReference>
<reference evidence="1 2" key="1">
    <citation type="submission" date="2018-10" db="EMBL/GenBank/DDBJ databases">
        <title>A high-quality apple genome assembly.</title>
        <authorList>
            <person name="Hu J."/>
        </authorList>
    </citation>
    <scope>NUCLEOTIDE SEQUENCE [LARGE SCALE GENOMIC DNA]</scope>
    <source>
        <strain evidence="2">cv. HFTH1</strain>
        <tissue evidence="1">Young leaf</tissue>
    </source>
</reference>
<dbReference type="AlphaFoldDB" id="A0A498J673"/>
<accession>A0A498J673</accession>
<comment type="caution">
    <text evidence="1">The sequence shown here is derived from an EMBL/GenBank/DDBJ whole genome shotgun (WGS) entry which is preliminary data.</text>
</comment>
<evidence type="ECO:0000313" key="1">
    <source>
        <dbReference type="EMBL" id="RXH90167.1"/>
    </source>
</evidence>
<gene>
    <name evidence="1" type="ORF">DVH24_032524</name>
</gene>
<keyword evidence="2" id="KW-1185">Reference proteome</keyword>
<sequence length="78" mass="8818">MLSLRKLGTTLQAATSSEQNRTGFRWVIGKSWALPGNDCRSSMLSEIIYLDGKSHKIYEVDGEDDMNDKLFETLMFGL</sequence>
<proteinExistence type="predicted"/>
<organism evidence="1 2">
    <name type="scientific">Malus domestica</name>
    <name type="common">Apple</name>
    <name type="synonym">Pyrus malus</name>
    <dbReference type="NCBI Taxonomy" id="3750"/>
    <lineage>
        <taxon>Eukaryota</taxon>
        <taxon>Viridiplantae</taxon>
        <taxon>Streptophyta</taxon>
        <taxon>Embryophyta</taxon>
        <taxon>Tracheophyta</taxon>
        <taxon>Spermatophyta</taxon>
        <taxon>Magnoliopsida</taxon>
        <taxon>eudicotyledons</taxon>
        <taxon>Gunneridae</taxon>
        <taxon>Pentapetalae</taxon>
        <taxon>rosids</taxon>
        <taxon>fabids</taxon>
        <taxon>Rosales</taxon>
        <taxon>Rosaceae</taxon>
        <taxon>Amygdaloideae</taxon>
        <taxon>Maleae</taxon>
        <taxon>Malus</taxon>
    </lineage>
</organism>
<evidence type="ECO:0000313" key="2">
    <source>
        <dbReference type="Proteomes" id="UP000290289"/>
    </source>
</evidence>